<gene>
    <name evidence="2" type="ORF">PUNSTDRAFT_138353</name>
</gene>
<evidence type="ECO:0000256" key="1">
    <source>
        <dbReference type="SAM" id="Phobius"/>
    </source>
</evidence>
<keyword evidence="1" id="KW-0812">Transmembrane</keyword>
<dbReference type="EMBL" id="JH687553">
    <property type="protein sequence ID" value="EIN04708.1"/>
    <property type="molecule type" value="Genomic_DNA"/>
</dbReference>
<proteinExistence type="predicted"/>
<dbReference type="RefSeq" id="XP_007388101.1">
    <property type="nucleotide sequence ID" value="XM_007388039.1"/>
</dbReference>
<feature type="transmembrane region" description="Helical" evidence="1">
    <location>
        <begin position="31"/>
        <end position="57"/>
    </location>
</feature>
<protein>
    <submittedName>
        <fullName evidence="2">Uncharacterized protein</fullName>
    </submittedName>
</protein>
<keyword evidence="1" id="KW-1133">Transmembrane helix</keyword>
<organism evidence="2 3">
    <name type="scientific">Punctularia strigosozonata (strain HHB-11173)</name>
    <name type="common">White-rot fungus</name>
    <dbReference type="NCBI Taxonomy" id="741275"/>
    <lineage>
        <taxon>Eukaryota</taxon>
        <taxon>Fungi</taxon>
        <taxon>Dikarya</taxon>
        <taxon>Basidiomycota</taxon>
        <taxon>Agaricomycotina</taxon>
        <taxon>Agaricomycetes</taxon>
        <taxon>Corticiales</taxon>
        <taxon>Punctulariaceae</taxon>
        <taxon>Punctularia</taxon>
    </lineage>
</organism>
<dbReference type="HOGENOM" id="CLU_1971627_0_0_1"/>
<keyword evidence="3" id="KW-1185">Reference proteome</keyword>
<dbReference type="GeneID" id="18880052"/>
<keyword evidence="1" id="KW-0472">Membrane</keyword>
<evidence type="ECO:0000313" key="3">
    <source>
        <dbReference type="Proteomes" id="UP000054196"/>
    </source>
</evidence>
<name>R7S3B2_PUNST</name>
<accession>R7S3B2</accession>
<dbReference type="AlphaFoldDB" id="R7S3B2"/>
<dbReference type="KEGG" id="psq:PUNSTDRAFT_138353"/>
<feature type="transmembrane region" description="Helical" evidence="1">
    <location>
        <begin position="97"/>
        <end position="121"/>
    </location>
</feature>
<reference evidence="3" key="1">
    <citation type="journal article" date="2012" name="Science">
        <title>The Paleozoic origin of enzymatic lignin decomposition reconstructed from 31 fungal genomes.</title>
        <authorList>
            <person name="Floudas D."/>
            <person name="Binder M."/>
            <person name="Riley R."/>
            <person name="Barry K."/>
            <person name="Blanchette R.A."/>
            <person name="Henrissat B."/>
            <person name="Martinez A.T."/>
            <person name="Otillar R."/>
            <person name="Spatafora J.W."/>
            <person name="Yadav J.S."/>
            <person name="Aerts A."/>
            <person name="Benoit I."/>
            <person name="Boyd A."/>
            <person name="Carlson A."/>
            <person name="Copeland A."/>
            <person name="Coutinho P.M."/>
            <person name="de Vries R.P."/>
            <person name="Ferreira P."/>
            <person name="Findley K."/>
            <person name="Foster B."/>
            <person name="Gaskell J."/>
            <person name="Glotzer D."/>
            <person name="Gorecki P."/>
            <person name="Heitman J."/>
            <person name="Hesse C."/>
            <person name="Hori C."/>
            <person name="Igarashi K."/>
            <person name="Jurgens J.A."/>
            <person name="Kallen N."/>
            <person name="Kersten P."/>
            <person name="Kohler A."/>
            <person name="Kuees U."/>
            <person name="Kumar T.K.A."/>
            <person name="Kuo A."/>
            <person name="LaButti K."/>
            <person name="Larrondo L.F."/>
            <person name="Lindquist E."/>
            <person name="Ling A."/>
            <person name="Lombard V."/>
            <person name="Lucas S."/>
            <person name="Lundell T."/>
            <person name="Martin R."/>
            <person name="McLaughlin D.J."/>
            <person name="Morgenstern I."/>
            <person name="Morin E."/>
            <person name="Murat C."/>
            <person name="Nagy L.G."/>
            <person name="Nolan M."/>
            <person name="Ohm R.A."/>
            <person name="Patyshakuliyeva A."/>
            <person name="Rokas A."/>
            <person name="Ruiz-Duenas F.J."/>
            <person name="Sabat G."/>
            <person name="Salamov A."/>
            <person name="Samejima M."/>
            <person name="Schmutz J."/>
            <person name="Slot J.C."/>
            <person name="St John F."/>
            <person name="Stenlid J."/>
            <person name="Sun H."/>
            <person name="Sun S."/>
            <person name="Syed K."/>
            <person name="Tsang A."/>
            <person name="Wiebenga A."/>
            <person name="Young D."/>
            <person name="Pisabarro A."/>
            <person name="Eastwood D.C."/>
            <person name="Martin F."/>
            <person name="Cullen D."/>
            <person name="Grigoriev I.V."/>
            <person name="Hibbett D.S."/>
        </authorList>
    </citation>
    <scope>NUCLEOTIDE SEQUENCE [LARGE SCALE GENOMIC DNA]</scope>
    <source>
        <strain evidence="3">HHB-11173 SS5</strain>
    </source>
</reference>
<evidence type="ECO:0000313" key="2">
    <source>
        <dbReference type="EMBL" id="EIN04708.1"/>
    </source>
</evidence>
<dbReference type="Proteomes" id="UP000054196">
    <property type="component" value="Unassembled WGS sequence"/>
</dbReference>
<sequence length="127" mass="14315">MLFSATVDNFGKPAALTYVDTFAVEIALADVLVFAVQMFFTWQLRIVLGLLISVKLVMKPTLRILSNGFLHYAVITWGANELVADVCLTTGNVVKKILMFFTLRGVLVTVFRFLFILFFTVHNIAHR</sequence>